<dbReference type="CDD" id="cd17355">
    <property type="entry name" value="MFS_YcxA_like"/>
    <property type="match status" value="1"/>
</dbReference>
<name>A0A0R3N418_9BRAD</name>
<feature type="transmembrane region" description="Helical" evidence="4">
    <location>
        <begin position="19"/>
        <end position="39"/>
    </location>
</feature>
<feature type="transmembrane region" description="Helical" evidence="4">
    <location>
        <begin position="328"/>
        <end position="346"/>
    </location>
</feature>
<keyword evidence="3 4" id="KW-0472">Membrane</keyword>
<feature type="transmembrane region" description="Helical" evidence="4">
    <location>
        <begin position="147"/>
        <end position="167"/>
    </location>
</feature>
<keyword evidence="1 4" id="KW-0812">Transmembrane</keyword>
<dbReference type="InterPro" id="IPR036259">
    <property type="entry name" value="MFS_trans_sf"/>
</dbReference>
<dbReference type="STRING" id="722472.SAMN05444321_4104"/>
<feature type="transmembrane region" description="Helical" evidence="4">
    <location>
        <begin position="385"/>
        <end position="404"/>
    </location>
</feature>
<evidence type="ECO:0000256" key="4">
    <source>
        <dbReference type="SAM" id="Phobius"/>
    </source>
</evidence>
<dbReference type="EMBL" id="LLYB01000043">
    <property type="protein sequence ID" value="KRR26746.1"/>
    <property type="molecule type" value="Genomic_DNA"/>
</dbReference>
<dbReference type="PROSITE" id="PS50850">
    <property type="entry name" value="MFS"/>
    <property type="match status" value="1"/>
</dbReference>
<dbReference type="PANTHER" id="PTHR11360">
    <property type="entry name" value="MONOCARBOXYLATE TRANSPORTER"/>
    <property type="match status" value="1"/>
</dbReference>
<organism evidence="6 7">
    <name type="scientific">Bradyrhizobium lablabi</name>
    <dbReference type="NCBI Taxonomy" id="722472"/>
    <lineage>
        <taxon>Bacteria</taxon>
        <taxon>Pseudomonadati</taxon>
        <taxon>Pseudomonadota</taxon>
        <taxon>Alphaproteobacteria</taxon>
        <taxon>Hyphomicrobiales</taxon>
        <taxon>Nitrobacteraceae</taxon>
        <taxon>Bradyrhizobium</taxon>
    </lineage>
</organism>
<feature type="transmembrane region" description="Helical" evidence="4">
    <location>
        <begin position="353"/>
        <end position="373"/>
    </location>
</feature>
<dbReference type="Proteomes" id="UP000051660">
    <property type="component" value="Unassembled WGS sequence"/>
</dbReference>
<sequence length="416" mass="44113">MTVTTGDTSSSSGTWRTPLVIIICGCAIALLSFGPRSSLGFFVQPMSREFAWGRDVFGLALALQNLLWGLGQPIAGAIADRFGILRVMIVGALLYAGGLLLMRYSTAPLSLDIGAGVLIGFGLSGCSFNLVLSAFSKLLPPERRGIALGAGTAAGSFGQFLFAPFGVAMIDNFGWQAALTVFALLMLLIVPLSLAIATPPSTSSSSNESVGDEQSFKTALAEAFGHRSYVLLVLGFFTCGFQLAFITVHLPAYLADQGVSSQTGGWVVAAIGLFNIVGSLSVGWLQNLFPKRYILSLIYLTRALAIIAFISFPITTFSAIMFGAVSGLTWLSTVPPTSALVALMFGTRWFATLYGFAFVSHQVGGFLGVWLGGIVFEQFGSYTPIWWLSILFGVLSALINLPIVERPVARLVAQPA</sequence>
<evidence type="ECO:0000313" key="7">
    <source>
        <dbReference type="Proteomes" id="UP000051660"/>
    </source>
</evidence>
<feature type="transmembrane region" description="Helical" evidence="4">
    <location>
        <begin position="297"/>
        <end position="322"/>
    </location>
</feature>
<dbReference type="SUPFAM" id="SSF103473">
    <property type="entry name" value="MFS general substrate transporter"/>
    <property type="match status" value="1"/>
</dbReference>
<gene>
    <name evidence="6" type="ORF">CQ14_20360</name>
</gene>
<feature type="transmembrane region" description="Helical" evidence="4">
    <location>
        <begin position="83"/>
        <end position="101"/>
    </location>
</feature>
<evidence type="ECO:0000256" key="3">
    <source>
        <dbReference type="ARBA" id="ARBA00023136"/>
    </source>
</evidence>
<feature type="transmembrane region" description="Helical" evidence="4">
    <location>
        <begin position="173"/>
        <end position="197"/>
    </location>
</feature>
<feature type="transmembrane region" description="Helical" evidence="4">
    <location>
        <begin position="266"/>
        <end position="285"/>
    </location>
</feature>
<dbReference type="InterPro" id="IPR011701">
    <property type="entry name" value="MFS"/>
</dbReference>
<dbReference type="AlphaFoldDB" id="A0A0R3N418"/>
<dbReference type="PANTHER" id="PTHR11360:SF284">
    <property type="entry name" value="EG:103B4.3 PROTEIN-RELATED"/>
    <property type="match status" value="1"/>
</dbReference>
<dbReference type="GO" id="GO:0022857">
    <property type="term" value="F:transmembrane transporter activity"/>
    <property type="evidence" value="ECO:0007669"/>
    <property type="project" value="InterPro"/>
</dbReference>
<dbReference type="RefSeq" id="WP_057856832.1">
    <property type="nucleotide sequence ID" value="NZ_LLYB01000043.1"/>
</dbReference>
<evidence type="ECO:0000259" key="5">
    <source>
        <dbReference type="PROSITE" id="PS50850"/>
    </source>
</evidence>
<evidence type="ECO:0000313" key="6">
    <source>
        <dbReference type="EMBL" id="KRR26746.1"/>
    </source>
</evidence>
<feature type="transmembrane region" description="Helical" evidence="4">
    <location>
        <begin position="229"/>
        <end position="254"/>
    </location>
</feature>
<feature type="domain" description="Major facilitator superfamily (MFS) profile" evidence="5">
    <location>
        <begin position="18"/>
        <end position="408"/>
    </location>
</feature>
<evidence type="ECO:0000256" key="1">
    <source>
        <dbReference type="ARBA" id="ARBA00022692"/>
    </source>
</evidence>
<feature type="transmembrane region" description="Helical" evidence="4">
    <location>
        <begin position="113"/>
        <end position="135"/>
    </location>
</feature>
<dbReference type="Gene3D" id="1.20.1250.20">
    <property type="entry name" value="MFS general substrate transporter like domains"/>
    <property type="match status" value="1"/>
</dbReference>
<dbReference type="Pfam" id="PF07690">
    <property type="entry name" value="MFS_1"/>
    <property type="match status" value="1"/>
</dbReference>
<reference evidence="6 7" key="1">
    <citation type="submission" date="2014-03" db="EMBL/GenBank/DDBJ databases">
        <title>Bradyrhizobium valentinum sp. nov., isolated from effective nodules of Lupinus mariae-josephae, a lupine endemic of basic-lime soils in Eastern Spain.</title>
        <authorList>
            <person name="Duran D."/>
            <person name="Rey L."/>
            <person name="Navarro A."/>
            <person name="Busquets A."/>
            <person name="Imperial J."/>
            <person name="Ruiz-Argueso T."/>
        </authorList>
    </citation>
    <scope>NUCLEOTIDE SEQUENCE [LARGE SCALE GENOMIC DNA]</scope>
    <source>
        <strain evidence="6 7">CCBAU 23086</strain>
    </source>
</reference>
<proteinExistence type="predicted"/>
<evidence type="ECO:0000256" key="2">
    <source>
        <dbReference type="ARBA" id="ARBA00022989"/>
    </source>
</evidence>
<protein>
    <submittedName>
        <fullName evidence="6">MFS transporter</fullName>
    </submittedName>
</protein>
<accession>A0A0R3N418</accession>
<comment type="caution">
    <text evidence="6">The sequence shown here is derived from an EMBL/GenBank/DDBJ whole genome shotgun (WGS) entry which is preliminary data.</text>
</comment>
<dbReference type="OrthoDB" id="146345at2"/>
<keyword evidence="2 4" id="KW-1133">Transmembrane helix</keyword>
<dbReference type="InterPro" id="IPR050327">
    <property type="entry name" value="Proton-linked_MCT"/>
</dbReference>
<dbReference type="InterPro" id="IPR020846">
    <property type="entry name" value="MFS_dom"/>
</dbReference>
<feature type="transmembrane region" description="Helical" evidence="4">
    <location>
        <begin position="51"/>
        <end position="71"/>
    </location>
</feature>